<organism evidence="7 8">
    <name type="scientific">Hanseniaspora guilliermondii</name>
    <dbReference type="NCBI Taxonomy" id="56406"/>
    <lineage>
        <taxon>Eukaryota</taxon>
        <taxon>Fungi</taxon>
        <taxon>Dikarya</taxon>
        <taxon>Ascomycota</taxon>
        <taxon>Saccharomycotina</taxon>
        <taxon>Saccharomycetes</taxon>
        <taxon>Saccharomycodales</taxon>
        <taxon>Saccharomycodaceae</taxon>
        <taxon>Hanseniaspora</taxon>
    </lineage>
</organism>
<keyword evidence="4" id="KW-0378">Hydrolase</keyword>
<dbReference type="InterPro" id="IPR051090">
    <property type="entry name" value="Inositol_monoP_superfamily"/>
</dbReference>
<dbReference type="Gene3D" id="3.40.190.80">
    <property type="match status" value="1"/>
</dbReference>
<feature type="binding site" evidence="6">
    <location>
        <position position="125"/>
    </location>
    <ligand>
        <name>Mg(2+)</name>
        <dbReference type="ChEBI" id="CHEBI:18420"/>
        <label>1</label>
        <note>catalytic</note>
    </ligand>
</feature>
<dbReference type="GO" id="GO:0008441">
    <property type="term" value="F:3'(2'),5'-bisphosphate nucleotidase activity"/>
    <property type="evidence" value="ECO:0007669"/>
    <property type="project" value="EnsemblFungi"/>
</dbReference>
<feature type="binding site" evidence="6">
    <location>
        <position position="68"/>
    </location>
    <ligand>
        <name>Mg(2+)</name>
        <dbReference type="ChEBI" id="CHEBI:18420"/>
        <label>1</label>
        <note>catalytic</note>
    </ligand>
</feature>
<dbReference type="GO" id="GO:0046872">
    <property type="term" value="F:metal ion binding"/>
    <property type="evidence" value="ECO:0007669"/>
    <property type="project" value="UniProtKB-KW"/>
</dbReference>
<keyword evidence="5 6" id="KW-0460">Magnesium</keyword>
<evidence type="ECO:0000313" key="8">
    <source>
        <dbReference type="Proteomes" id="UP000183365"/>
    </source>
</evidence>
<dbReference type="Gene3D" id="3.30.540.10">
    <property type="entry name" value="Fructose-1,6-Bisphosphatase, subunit A, domain 1"/>
    <property type="match status" value="1"/>
</dbReference>
<name>A0A1L0B1Y9_9ASCO</name>
<dbReference type="GO" id="GO:0004441">
    <property type="term" value="F:inositol-1,4-bisphosphate 1-phosphatase activity"/>
    <property type="evidence" value="ECO:0007669"/>
    <property type="project" value="EnsemblFungi"/>
</dbReference>
<dbReference type="Proteomes" id="UP000183365">
    <property type="component" value="Unassembled WGS sequence"/>
</dbReference>
<dbReference type="SUPFAM" id="SSF56655">
    <property type="entry name" value="Carbohydrate phosphatase"/>
    <property type="match status" value="1"/>
</dbReference>
<keyword evidence="8" id="KW-1185">Reference proteome</keyword>
<dbReference type="EMBL" id="FQNF01000050">
    <property type="protein sequence ID" value="SGZ40434.1"/>
    <property type="molecule type" value="Genomic_DNA"/>
</dbReference>
<accession>A0A1L0B1Y9</accession>
<dbReference type="OrthoDB" id="411145at2759"/>
<reference evidence="8" key="1">
    <citation type="submission" date="2016-11" db="EMBL/GenBank/DDBJ databases">
        <authorList>
            <person name="Guldener U."/>
        </authorList>
    </citation>
    <scope>NUCLEOTIDE SEQUENCE [LARGE SCALE GENOMIC DNA]</scope>
</reference>
<evidence type="ECO:0000256" key="4">
    <source>
        <dbReference type="ARBA" id="ARBA00022801"/>
    </source>
</evidence>
<dbReference type="CDD" id="cd01517">
    <property type="entry name" value="PAP_phosphatase"/>
    <property type="match status" value="1"/>
</dbReference>
<evidence type="ECO:0000256" key="6">
    <source>
        <dbReference type="PIRSR" id="PIRSR600760-2"/>
    </source>
</evidence>
<dbReference type="PROSITE" id="PS00629">
    <property type="entry name" value="IMP_1"/>
    <property type="match status" value="1"/>
</dbReference>
<protein>
    <submittedName>
        <fullName evidence="7">Related to 3'(2'),5'-bisphosphate nucleotidase</fullName>
    </submittedName>
</protein>
<dbReference type="GO" id="GO:0052829">
    <property type="term" value="F:inositol-1,3,4-trisphosphate 1-phosphatase activity"/>
    <property type="evidence" value="ECO:0007669"/>
    <property type="project" value="EnsemblFungi"/>
</dbReference>
<dbReference type="GO" id="GO:0009086">
    <property type="term" value="P:methionine biosynthetic process"/>
    <property type="evidence" value="ECO:0007669"/>
    <property type="project" value="EnsemblFungi"/>
</dbReference>
<dbReference type="GO" id="GO:0042538">
    <property type="term" value="P:hyperosmotic salinity response"/>
    <property type="evidence" value="ECO:0007669"/>
    <property type="project" value="EnsemblFungi"/>
</dbReference>
<dbReference type="VEuPathDB" id="FungiDB:HGUI_02634"/>
<dbReference type="InterPro" id="IPR020583">
    <property type="entry name" value="Inositol_monoP_metal-BS"/>
</dbReference>
<feature type="binding site" evidence="6">
    <location>
        <position position="126"/>
    </location>
    <ligand>
        <name>Mg(2+)</name>
        <dbReference type="ChEBI" id="CHEBI:18420"/>
        <label>1</label>
        <note>catalytic</note>
    </ligand>
</feature>
<keyword evidence="3 6" id="KW-0479">Metal-binding</keyword>
<evidence type="ECO:0000256" key="5">
    <source>
        <dbReference type="ARBA" id="ARBA00022842"/>
    </source>
</evidence>
<dbReference type="GO" id="GO:0016078">
    <property type="term" value="P:tRNA decay"/>
    <property type="evidence" value="ECO:0007669"/>
    <property type="project" value="EnsemblFungi"/>
</dbReference>
<feature type="binding site" evidence="6">
    <location>
        <position position="123"/>
    </location>
    <ligand>
        <name>Mg(2+)</name>
        <dbReference type="ChEBI" id="CHEBI:18420"/>
        <label>1</label>
        <note>catalytic</note>
    </ligand>
</feature>
<evidence type="ECO:0000256" key="2">
    <source>
        <dbReference type="ARBA" id="ARBA00009759"/>
    </source>
</evidence>
<gene>
    <name evidence="7" type="ORF">HGUI_02634</name>
</gene>
<dbReference type="PANTHER" id="PTHR43200:SF6">
    <property type="entry name" value="3'(2'),5'-BISPHOSPHATE NUCLEOTIDASE"/>
    <property type="match status" value="1"/>
</dbReference>
<proteinExistence type="inferred from homology"/>
<comment type="similarity">
    <text evidence="2">Belongs to the inositol monophosphatase superfamily.</text>
</comment>
<dbReference type="AlphaFoldDB" id="A0A1L0B1Y9"/>
<feature type="binding site" evidence="6">
    <location>
        <position position="300"/>
    </location>
    <ligand>
        <name>Mg(2+)</name>
        <dbReference type="ChEBI" id="CHEBI:18420"/>
        <label>1</label>
        <note>catalytic</note>
    </ligand>
</feature>
<dbReference type="GO" id="GO:0000103">
    <property type="term" value="P:sulfate assimilation"/>
    <property type="evidence" value="ECO:0007669"/>
    <property type="project" value="EnsemblFungi"/>
</dbReference>
<dbReference type="Pfam" id="PF00459">
    <property type="entry name" value="Inositol_P"/>
    <property type="match status" value="1"/>
</dbReference>
<evidence type="ECO:0000256" key="1">
    <source>
        <dbReference type="ARBA" id="ARBA00001946"/>
    </source>
</evidence>
<evidence type="ECO:0000313" key="7">
    <source>
        <dbReference type="EMBL" id="SGZ40434.1"/>
    </source>
</evidence>
<sequence>MLEKEIYEALKIVQLACEVTSRVQLELTKNNIVTKSDSSPVTISDVAAQFLIFNHIHKQFPHDAFIGEEDTAEEDKEFLNDVLTLVEQYTDEDYTIEQLGEIVNLGNSEGSVNGVKKRHWVLDPIDGTKGFIRGDQFAVCLSLLNEQGEVIMGVIGCPNLSLNNYYKPEIHGKHKFDYKKLDGECGSDGYIFYSKTQENKVYFGPSIKFKFSDDATYQNDFLNVVTKEDNEIDLKKLVTLEGFEKGHSSHDLQNDIKEKFNIQHALHLDSQVKYCLLILNLGNLYLRLPTSLQFKEKIWDHAAGFSLLKSLDYNHTDSLEAKTVNFYDGGRYFLTKGVIASNLSKELHKEIVEYSKELIMKKFA</sequence>
<comment type="cofactor">
    <cofactor evidence="1 6">
        <name>Mg(2+)</name>
        <dbReference type="ChEBI" id="CHEBI:18420"/>
    </cofactor>
</comment>
<dbReference type="InterPro" id="IPR000760">
    <property type="entry name" value="Inositol_monophosphatase-like"/>
</dbReference>
<evidence type="ECO:0000256" key="3">
    <source>
        <dbReference type="ARBA" id="ARBA00022723"/>
    </source>
</evidence>
<dbReference type="PANTHER" id="PTHR43200">
    <property type="entry name" value="PHOSPHATASE"/>
    <property type="match status" value="1"/>
</dbReference>